<feature type="chain" id="PRO_5004377471" description="Secreted protein" evidence="1">
    <location>
        <begin position="30"/>
        <end position="127"/>
    </location>
</feature>
<keyword evidence="1" id="KW-0732">Signal</keyword>
<dbReference type="HOGENOM" id="CLU_1966554_0_0_0"/>
<reference evidence="2 3" key="1">
    <citation type="journal article" date="2013" name="Nat. Biotechnol.">
        <title>Genome sequences of rare, uncultured bacteria obtained by differential coverage binning of multiple metagenomes.</title>
        <authorList>
            <person name="Albertsen M."/>
            <person name="Hugenholtz P."/>
            <person name="Skarshewski A."/>
            <person name="Nielsen K.L."/>
            <person name="Tyson G.W."/>
            <person name="Nielsen P.H."/>
        </authorList>
    </citation>
    <scope>NUCLEOTIDE SEQUENCE [LARGE SCALE GENOMIC DNA]</scope>
    <source>
        <strain evidence="2">TM71</strain>
    </source>
</reference>
<dbReference type="KEGG" id="saal:L336_0545"/>
<evidence type="ECO:0000256" key="1">
    <source>
        <dbReference type="SAM" id="SignalP"/>
    </source>
</evidence>
<dbReference type="Proteomes" id="UP000013893">
    <property type="component" value="Chromosome"/>
</dbReference>
<dbReference type="RefSeq" id="WP_015641699.1">
    <property type="nucleotide sequence ID" value="NC_021219.1"/>
</dbReference>
<keyword evidence="3" id="KW-1185">Reference proteome</keyword>
<evidence type="ECO:0000313" key="2">
    <source>
        <dbReference type="EMBL" id="AGL62249.1"/>
    </source>
</evidence>
<dbReference type="EMBL" id="CP005957">
    <property type="protein sequence ID" value="AGL62249.1"/>
    <property type="molecule type" value="Genomic_DNA"/>
</dbReference>
<proteinExistence type="predicted"/>
<sequence>MTSIKRVLVAICAAVMVSLSGMPFNVAHAVDYQWKYTTWGRAWIGFRLDIPGHRVYGEVQDIKTDGYCVEVRLRRADEVWPGIRAAISCGPIASFNVDNLQPYDMYAQIAGARMYRTNGNYSTIYGS</sequence>
<organism evidence="2 3">
    <name type="scientific">Candidatus Saccharimonas aalborgensis</name>
    <dbReference type="NCBI Taxonomy" id="1332188"/>
    <lineage>
        <taxon>Bacteria</taxon>
        <taxon>Candidatus Saccharimonadota</taxon>
        <taxon>Candidatus Saccharimonadia</taxon>
        <taxon>Candidatus Saccharimonadales</taxon>
        <taxon>Candidatus Saccharimonadaceae</taxon>
        <taxon>Candidatus Saccharimonas</taxon>
    </lineage>
</organism>
<feature type="signal peptide" evidence="1">
    <location>
        <begin position="1"/>
        <end position="29"/>
    </location>
</feature>
<evidence type="ECO:0000313" key="3">
    <source>
        <dbReference type="Proteomes" id="UP000013893"/>
    </source>
</evidence>
<accession>R4PMX3</accession>
<dbReference type="AlphaFoldDB" id="R4PMX3"/>
<name>R4PMX3_9BACT</name>
<gene>
    <name evidence="2" type="ORF">L336_0545</name>
</gene>
<evidence type="ECO:0008006" key="4">
    <source>
        <dbReference type="Google" id="ProtNLM"/>
    </source>
</evidence>
<protein>
    <recommendedName>
        <fullName evidence="4">Secreted protein</fullName>
    </recommendedName>
</protein>